<dbReference type="InterPro" id="IPR012133">
    <property type="entry name" value="Alpha-hydoxy_acid_DH_FMN"/>
</dbReference>
<evidence type="ECO:0000313" key="14">
    <source>
        <dbReference type="Proteomes" id="UP001064489"/>
    </source>
</evidence>
<feature type="domain" description="FMN hydroxy acid dehydrogenase" evidence="12">
    <location>
        <begin position="1"/>
        <end position="337"/>
    </location>
</feature>
<gene>
    <name evidence="13" type="ORF">LWI28_020154</name>
</gene>
<proteinExistence type="inferred from homology"/>
<keyword evidence="5" id="KW-0288">FMN</keyword>
<evidence type="ECO:0000256" key="11">
    <source>
        <dbReference type="ARBA" id="ARBA00051933"/>
    </source>
</evidence>
<evidence type="ECO:0000259" key="12">
    <source>
        <dbReference type="PROSITE" id="PS51349"/>
    </source>
</evidence>
<dbReference type="GO" id="GO:0050665">
    <property type="term" value="P:hydrogen peroxide biosynthetic process"/>
    <property type="evidence" value="ECO:0007669"/>
    <property type="project" value="UniProtKB-ARBA"/>
</dbReference>
<evidence type="ECO:0000256" key="4">
    <source>
        <dbReference type="ARBA" id="ARBA00022630"/>
    </source>
</evidence>
<dbReference type="InterPro" id="IPR008259">
    <property type="entry name" value="FMN_hydac_DH_AS"/>
</dbReference>
<dbReference type="GO" id="GO:0042742">
    <property type="term" value="P:defense response to bacterium"/>
    <property type="evidence" value="ECO:0007669"/>
    <property type="project" value="UniProtKB-ARBA"/>
</dbReference>
<reference evidence="13" key="1">
    <citation type="journal article" date="2022" name="Plant J.">
        <title>Strategies of tolerance reflected in two North American maple genomes.</title>
        <authorList>
            <person name="McEvoy S.L."/>
            <person name="Sezen U.U."/>
            <person name="Trouern-Trend A."/>
            <person name="McMahon S.M."/>
            <person name="Schaberg P.G."/>
            <person name="Yang J."/>
            <person name="Wegrzyn J.L."/>
            <person name="Swenson N.G."/>
        </authorList>
    </citation>
    <scope>NUCLEOTIDE SEQUENCE</scope>
    <source>
        <strain evidence="13">91603</strain>
    </source>
</reference>
<dbReference type="Gene3D" id="3.20.20.70">
    <property type="entry name" value="Aldolase class I"/>
    <property type="match status" value="2"/>
</dbReference>
<dbReference type="SUPFAM" id="SSF51395">
    <property type="entry name" value="FMN-linked oxidoreductases"/>
    <property type="match status" value="2"/>
</dbReference>
<dbReference type="InterPro" id="IPR000262">
    <property type="entry name" value="FMN-dep_DH"/>
</dbReference>
<comment type="caution">
    <text evidence="13">The sequence shown here is derived from an EMBL/GenBank/DDBJ whole genome shotgun (WGS) entry which is preliminary data.</text>
</comment>
<comment type="similarity">
    <text evidence="8">Belongs to the FMN-dependent alpha-hydroxy acid dehydrogenase family.</text>
</comment>
<sequence length="723" mass="79772">MYYDFYSGGAEDQQTLRENVEAFRRITFRPRILIDVSRVDLSTSILGYNISAPIIVAPTALHQLAHPQGEVATAKAAATCNTIMVLSFTSSCTIEEVATSCNAVRFYQLYIYKRRDIAATLVQRAEKNGFKAIVLTADTPRLGRREADIKNKMIAPQLKNLEGLFSTKVTSDGGSNLEAYAKETMDPSLSWKDIEWLRSITKLPILIKGVLTREDAIKAVQVGLNGIIVSNHGARQLDYSPATISVLEEVVHAVEGRVPVLMDGGIRRGTDVFKALALGAQAVLIGRPVIYGLAAKGEYGVRRVLEMLKDEFELTMSLSGCPSVKDITRRHVRTEDESLLSMLSFSFQTLRFDLIVSVQMAVEPVNVSEFQELARLALPKMYYDYYSGGAEDQQTLRENVEAFRRITIRPRILIDVSRVDLSTSILGYNISAPIIVAPTGSHQLAHPQGEVATAKAAATCNTIMVLSFSSSCTMEEVATSCDAVRFYQLYIYKRRDIAATLVQRAEKNGFKAIVLTADTPRLGRREADIKNKMIAPQLKNLEGLFSTKATSDGGSILEAYIKETMDPSLSWKDIEWLRSITKLPILVKGVLTREDAIKAVQVGLDGIIVSNHGARQLDYSPATISVLEEVVHAVEGRVPVLMDGGIRRGTDVFKALALGAQAVLVGRPVIYGLAAKGEYGVRRVLEMLKDEFELTMALSGCSSVKDITRRHVRTEHERLLSMM</sequence>
<keyword evidence="7" id="KW-0576">Peroxisome</keyword>
<dbReference type="PANTHER" id="PTHR10578">
    <property type="entry name" value="S -2-HYDROXY-ACID OXIDASE-RELATED"/>
    <property type="match status" value="1"/>
</dbReference>
<evidence type="ECO:0000256" key="5">
    <source>
        <dbReference type="ARBA" id="ARBA00022643"/>
    </source>
</evidence>
<dbReference type="EC" id="1.1.3.15" evidence="3"/>
<dbReference type="GO" id="GO:0003973">
    <property type="term" value="F:(S)-2-hydroxy-acid oxidase activity"/>
    <property type="evidence" value="ECO:0007669"/>
    <property type="project" value="UniProtKB-EC"/>
</dbReference>
<comment type="catalytic activity">
    <reaction evidence="11">
        <text>2-hydroxyhexanoate + O2 = 2-oxohexanoate + H2O2</text>
        <dbReference type="Rhea" id="RHEA:69372"/>
        <dbReference type="ChEBI" id="CHEBI:15379"/>
        <dbReference type="ChEBI" id="CHEBI:16240"/>
        <dbReference type="ChEBI" id="CHEBI:35177"/>
        <dbReference type="ChEBI" id="CHEBI:133738"/>
    </reaction>
    <physiologicalReaction direction="left-to-right" evidence="11">
        <dbReference type="Rhea" id="RHEA:69373"/>
    </physiologicalReaction>
</comment>
<feature type="domain" description="FMN hydroxy acid dehydrogenase" evidence="12">
    <location>
        <begin position="359"/>
        <end position="717"/>
    </location>
</feature>
<dbReference type="PROSITE" id="PS00557">
    <property type="entry name" value="FMN_HYDROXY_ACID_DH_1"/>
    <property type="match status" value="2"/>
</dbReference>
<keyword evidence="4" id="KW-0285">Flavoprotein</keyword>
<dbReference type="Pfam" id="PF01070">
    <property type="entry name" value="FMN_dh"/>
    <property type="match status" value="2"/>
</dbReference>
<dbReference type="Proteomes" id="UP001064489">
    <property type="component" value="Chromosome 2"/>
</dbReference>
<evidence type="ECO:0000256" key="7">
    <source>
        <dbReference type="ARBA" id="ARBA00023140"/>
    </source>
</evidence>
<evidence type="ECO:0000256" key="3">
    <source>
        <dbReference type="ARBA" id="ARBA00013087"/>
    </source>
</evidence>
<dbReference type="InterPro" id="IPR013785">
    <property type="entry name" value="Aldolase_TIM"/>
</dbReference>
<keyword evidence="14" id="KW-1185">Reference proteome</keyword>
<dbReference type="CDD" id="cd02809">
    <property type="entry name" value="alpha_hydroxyacid_oxid_FMN"/>
    <property type="match status" value="2"/>
</dbReference>
<dbReference type="InterPro" id="IPR037396">
    <property type="entry name" value="FMN_HAD"/>
</dbReference>
<name>A0AAD5NJY5_ACENE</name>
<comment type="cofactor">
    <cofactor evidence="1">
        <name>FMN</name>
        <dbReference type="ChEBI" id="CHEBI:58210"/>
    </cofactor>
</comment>
<evidence type="ECO:0000256" key="6">
    <source>
        <dbReference type="ARBA" id="ARBA00023002"/>
    </source>
</evidence>
<comment type="catalytic activity">
    <reaction evidence="9">
        <text>a (2S)-2-hydroxycarboxylate + O2 = a 2-oxocarboxylate + H2O2</text>
        <dbReference type="Rhea" id="RHEA:16789"/>
        <dbReference type="ChEBI" id="CHEBI:15379"/>
        <dbReference type="ChEBI" id="CHEBI:16240"/>
        <dbReference type="ChEBI" id="CHEBI:35179"/>
        <dbReference type="ChEBI" id="CHEBI:58123"/>
        <dbReference type="EC" id="1.1.3.15"/>
    </reaction>
    <physiologicalReaction direction="left-to-right" evidence="9">
        <dbReference type="Rhea" id="RHEA:16790"/>
    </physiologicalReaction>
</comment>
<organism evidence="13 14">
    <name type="scientific">Acer negundo</name>
    <name type="common">Box elder</name>
    <dbReference type="NCBI Taxonomy" id="4023"/>
    <lineage>
        <taxon>Eukaryota</taxon>
        <taxon>Viridiplantae</taxon>
        <taxon>Streptophyta</taxon>
        <taxon>Embryophyta</taxon>
        <taxon>Tracheophyta</taxon>
        <taxon>Spermatophyta</taxon>
        <taxon>Magnoliopsida</taxon>
        <taxon>eudicotyledons</taxon>
        <taxon>Gunneridae</taxon>
        <taxon>Pentapetalae</taxon>
        <taxon>rosids</taxon>
        <taxon>malvids</taxon>
        <taxon>Sapindales</taxon>
        <taxon>Sapindaceae</taxon>
        <taxon>Hippocastanoideae</taxon>
        <taxon>Acereae</taxon>
        <taxon>Acer</taxon>
    </lineage>
</organism>
<comment type="subcellular location">
    <subcellularLocation>
        <location evidence="2">Peroxisome</location>
    </subcellularLocation>
</comment>
<reference evidence="13" key="2">
    <citation type="submission" date="2023-02" db="EMBL/GenBank/DDBJ databases">
        <authorList>
            <person name="Swenson N.G."/>
            <person name="Wegrzyn J.L."/>
            <person name="Mcevoy S.L."/>
        </authorList>
    </citation>
    <scope>NUCLEOTIDE SEQUENCE</scope>
    <source>
        <strain evidence="13">91603</strain>
        <tissue evidence="13">Leaf</tissue>
    </source>
</reference>
<dbReference type="PANTHER" id="PTHR10578:SF67">
    <property type="entry name" value="PEROXISOMAL (S)-2-HYDROXYACID OXIDASE GLO3"/>
    <property type="match status" value="1"/>
</dbReference>
<accession>A0AAD5NJY5</accession>
<evidence type="ECO:0000256" key="8">
    <source>
        <dbReference type="ARBA" id="ARBA00024042"/>
    </source>
</evidence>
<evidence type="ECO:0000256" key="1">
    <source>
        <dbReference type="ARBA" id="ARBA00001917"/>
    </source>
</evidence>
<dbReference type="EMBL" id="JAJSOW010000106">
    <property type="protein sequence ID" value="KAI9161726.1"/>
    <property type="molecule type" value="Genomic_DNA"/>
</dbReference>
<evidence type="ECO:0000313" key="13">
    <source>
        <dbReference type="EMBL" id="KAI9161726.1"/>
    </source>
</evidence>
<evidence type="ECO:0000256" key="9">
    <source>
        <dbReference type="ARBA" id="ARBA00029325"/>
    </source>
</evidence>
<dbReference type="PROSITE" id="PS51349">
    <property type="entry name" value="FMN_HYDROXY_ACID_DH_2"/>
    <property type="match status" value="2"/>
</dbReference>
<dbReference type="FunFam" id="3.20.20.70:FF:000204">
    <property type="entry name" value="Peroxisomal (S)-2-hydroxy-acid oxidase GLO4"/>
    <property type="match status" value="2"/>
</dbReference>
<evidence type="ECO:0000256" key="2">
    <source>
        <dbReference type="ARBA" id="ARBA00004275"/>
    </source>
</evidence>
<evidence type="ECO:0000256" key="10">
    <source>
        <dbReference type="ARBA" id="ARBA00029327"/>
    </source>
</evidence>
<keyword evidence="6" id="KW-0560">Oxidoreductase</keyword>
<dbReference type="AlphaFoldDB" id="A0AAD5NJY5"/>
<dbReference type="GO" id="GO:0010181">
    <property type="term" value="F:FMN binding"/>
    <property type="evidence" value="ECO:0007669"/>
    <property type="project" value="InterPro"/>
</dbReference>
<dbReference type="GO" id="GO:0005777">
    <property type="term" value="C:peroxisome"/>
    <property type="evidence" value="ECO:0007669"/>
    <property type="project" value="UniProtKB-SubCell"/>
</dbReference>
<comment type="catalytic activity">
    <reaction evidence="10">
        <text>2-hydroxyoctanoate + O2 = 2-oxooctanoate + H2O2</text>
        <dbReference type="Rhea" id="RHEA:67940"/>
        <dbReference type="ChEBI" id="CHEBI:15379"/>
        <dbReference type="ChEBI" id="CHEBI:16240"/>
        <dbReference type="ChEBI" id="CHEBI:133514"/>
        <dbReference type="ChEBI" id="CHEBI:176689"/>
    </reaction>
    <physiologicalReaction direction="left-to-right" evidence="10">
        <dbReference type="Rhea" id="RHEA:67941"/>
    </physiologicalReaction>
</comment>
<protein>
    <recommendedName>
        <fullName evidence="3">(S)-2-hydroxy-acid oxidase</fullName>
        <ecNumber evidence="3">1.1.3.15</ecNumber>
    </recommendedName>
</protein>